<dbReference type="Pfam" id="PF00724">
    <property type="entry name" value="Oxidored_FMN"/>
    <property type="match status" value="1"/>
</dbReference>
<evidence type="ECO:0000256" key="6">
    <source>
        <dbReference type="ARBA" id="ARBA00023002"/>
    </source>
</evidence>
<comment type="cofactor">
    <cofactor evidence="1">
        <name>FMN</name>
        <dbReference type="ChEBI" id="CHEBI:58210"/>
    </cofactor>
</comment>
<gene>
    <name evidence="10" type="ORF">CLOSAC_45010</name>
</gene>
<proteinExistence type="predicted"/>
<name>A0A1S8MP01_CLOSA</name>
<dbReference type="Gene3D" id="3.20.20.70">
    <property type="entry name" value="Aldolase class I"/>
    <property type="match status" value="1"/>
</dbReference>
<dbReference type="EMBL" id="LZYZ01000011">
    <property type="protein sequence ID" value="OOM05922.1"/>
    <property type="molecule type" value="Genomic_DNA"/>
</dbReference>
<dbReference type="GO" id="GO:0051536">
    <property type="term" value="F:iron-sulfur cluster binding"/>
    <property type="evidence" value="ECO:0007669"/>
    <property type="project" value="UniProtKB-KW"/>
</dbReference>
<evidence type="ECO:0000256" key="2">
    <source>
        <dbReference type="ARBA" id="ARBA00001966"/>
    </source>
</evidence>
<reference evidence="10 11" key="1">
    <citation type="submission" date="2016-05" db="EMBL/GenBank/DDBJ databases">
        <title>Microbial solvent formation.</title>
        <authorList>
            <person name="Poehlein A."/>
            <person name="Montoya Solano J.D."/>
            <person name="Flitsch S."/>
            <person name="Krabben P."/>
            <person name="Duerre P."/>
            <person name="Daniel R."/>
        </authorList>
    </citation>
    <scope>NUCLEOTIDE SEQUENCE [LARGE SCALE GENOMIC DNA]</scope>
    <source>
        <strain evidence="10 11">L1-8</strain>
    </source>
</reference>
<accession>A0A1S8MP01</accession>
<dbReference type="AlphaFoldDB" id="A0A1S8MP01"/>
<keyword evidence="8" id="KW-0411">Iron-sulfur</keyword>
<evidence type="ECO:0000256" key="8">
    <source>
        <dbReference type="ARBA" id="ARBA00023014"/>
    </source>
</evidence>
<dbReference type="InterPro" id="IPR051793">
    <property type="entry name" value="NADH:flavin_oxidoreductase"/>
</dbReference>
<dbReference type="GO" id="GO:0046872">
    <property type="term" value="F:metal ion binding"/>
    <property type="evidence" value="ECO:0007669"/>
    <property type="project" value="UniProtKB-KW"/>
</dbReference>
<dbReference type="PANTHER" id="PTHR42917:SF2">
    <property type="entry name" value="2,4-DIENOYL-COA REDUCTASE [(2E)-ENOYL-COA-PRODUCING]"/>
    <property type="match status" value="1"/>
</dbReference>
<evidence type="ECO:0000256" key="3">
    <source>
        <dbReference type="ARBA" id="ARBA00022630"/>
    </source>
</evidence>
<evidence type="ECO:0000256" key="5">
    <source>
        <dbReference type="ARBA" id="ARBA00022723"/>
    </source>
</evidence>
<organism evidence="10 11">
    <name type="scientific">Clostridium saccharobutylicum</name>
    <dbReference type="NCBI Taxonomy" id="169679"/>
    <lineage>
        <taxon>Bacteria</taxon>
        <taxon>Bacillati</taxon>
        <taxon>Bacillota</taxon>
        <taxon>Clostridia</taxon>
        <taxon>Eubacteriales</taxon>
        <taxon>Clostridiaceae</taxon>
        <taxon>Clostridium</taxon>
    </lineage>
</organism>
<evidence type="ECO:0000313" key="11">
    <source>
        <dbReference type="Proteomes" id="UP000191154"/>
    </source>
</evidence>
<keyword evidence="3" id="KW-0285">Flavoprotein</keyword>
<evidence type="ECO:0000256" key="4">
    <source>
        <dbReference type="ARBA" id="ARBA00022643"/>
    </source>
</evidence>
<dbReference type="GO" id="GO:0016491">
    <property type="term" value="F:oxidoreductase activity"/>
    <property type="evidence" value="ECO:0007669"/>
    <property type="project" value="UniProtKB-KW"/>
</dbReference>
<dbReference type="InterPro" id="IPR001155">
    <property type="entry name" value="OxRdtase_FMN_N"/>
</dbReference>
<evidence type="ECO:0000256" key="7">
    <source>
        <dbReference type="ARBA" id="ARBA00023004"/>
    </source>
</evidence>
<sequence length="102" mass="10836">MLFNNISITALEFQKAGIDILDISGGLCGYTVPGRVGQQGYFSELTQSIKEVVSIPVILTGGITEAEAAEKLLTSGKADLIGVGRAMFRDSMWAKKAIENLG</sequence>
<keyword evidence="7" id="KW-0408">Iron</keyword>
<comment type="cofactor">
    <cofactor evidence="2">
        <name>[4Fe-4S] cluster</name>
        <dbReference type="ChEBI" id="CHEBI:49883"/>
    </cofactor>
</comment>
<feature type="domain" description="NADH:flavin oxidoreductase/NADH oxidase N-terminal" evidence="9">
    <location>
        <begin position="44"/>
        <end position="100"/>
    </location>
</feature>
<keyword evidence="4" id="KW-0288">FMN</keyword>
<dbReference type="Proteomes" id="UP000191154">
    <property type="component" value="Unassembled WGS sequence"/>
</dbReference>
<protein>
    <submittedName>
        <fullName evidence="10">NADH oxidase</fullName>
        <ecNumber evidence="10">1.-.-.-</ecNumber>
    </submittedName>
</protein>
<dbReference type="PANTHER" id="PTHR42917">
    <property type="entry name" value="2,4-DIENOYL-COA REDUCTASE"/>
    <property type="match status" value="1"/>
</dbReference>
<dbReference type="GO" id="GO:0010181">
    <property type="term" value="F:FMN binding"/>
    <property type="evidence" value="ECO:0007669"/>
    <property type="project" value="InterPro"/>
</dbReference>
<dbReference type="STRING" id="169679.CSACC_25190"/>
<evidence type="ECO:0000256" key="1">
    <source>
        <dbReference type="ARBA" id="ARBA00001917"/>
    </source>
</evidence>
<dbReference type="EC" id="1.-.-.-" evidence="10"/>
<comment type="caution">
    <text evidence="10">The sequence shown here is derived from an EMBL/GenBank/DDBJ whole genome shotgun (WGS) entry which is preliminary data.</text>
</comment>
<evidence type="ECO:0000259" key="9">
    <source>
        <dbReference type="Pfam" id="PF00724"/>
    </source>
</evidence>
<keyword evidence="5" id="KW-0479">Metal-binding</keyword>
<dbReference type="InterPro" id="IPR013785">
    <property type="entry name" value="Aldolase_TIM"/>
</dbReference>
<keyword evidence="6 10" id="KW-0560">Oxidoreductase</keyword>
<evidence type="ECO:0000313" key="10">
    <source>
        <dbReference type="EMBL" id="OOM05922.1"/>
    </source>
</evidence>
<dbReference type="SUPFAM" id="SSF51395">
    <property type="entry name" value="FMN-linked oxidoreductases"/>
    <property type="match status" value="1"/>
</dbReference>